<comment type="caution">
    <text evidence="2">The sequence shown here is derived from an EMBL/GenBank/DDBJ whole genome shotgun (WGS) entry which is preliminary data.</text>
</comment>
<keyword evidence="3" id="KW-1185">Reference proteome</keyword>
<dbReference type="EMBL" id="JBEAFC010000004">
    <property type="protein sequence ID" value="KAL1558370.1"/>
    <property type="molecule type" value="Genomic_DNA"/>
</dbReference>
<proteinExistence type="predicted"/>
<evidence type="ECO:0000256" key="1">
    <source>
        <dbReference type="SAM" id="MobiDB-lite"/>
    </source>
</evidence>
<accession>A0ABD1HPK1</accession>
<evidence type="ECO:0000313" key="2">
    <source>
        <dbReference type="EMBL" id="KAL1558370.1"/>
    </source>
</evidence>
<name>A0ABD1HPK1_SALDI</name>
<feature type="region of interest" description="Disordered" evidence="1">
    <location>
        <begin position="17"/>
        <end position="36"/>
    </location>
</feature>
<evidence type="ECO:0000313" key="3">
    <source>
        <dbReference type="Proteomes" id="UP001567538"/>
    </source>
</evidence>
<feature type="region of interest" description="Disordered" evidence="1">
    <location>
        <begin position="65"/>
        <end position="112"/>
    </location>
</feature>
<organism evidence="2 3">
    <name type="scientific">Salvia divinorum</name>
    <name type="common">Maria pastora</name>
    <name type="synonym">Diviner's sage</name>
    <dbReference type="NCBI Taxonomy" id="28513"/>
    <lineage>
        <taxon>Eukaryota</taxon>
        <taxon>Viridiplantae</taxon>
        <taxon>Streptophyta</taxon>
        <taxon>Embryophyta</taxon>
        <taxon>Tracheophyta</taxon>
        <taxon>Spermatophyta</taxon>
        <taxon>Magnoliopsida</taxon>
        <taxon>eudicotyledons</taxon>
        <taxon>Gunneridae</taxon>
        <taxon>Pentapetalae</taxon>
        <taxon>asterids</taxon>
        <taxon>lamiids</taxon>
        <taxon>Lamiales</taxon>
        <taxon>Lamiaceae</taxon>
        <taxon>Nepetoideae</taxon>
        <taxon>Mentheae</taxon>
        <taxon>Salviinae</taxon>
        <taxon>Salvia</taxon>
        <taxon>Salvia subgen. Calosphace</taxon>
    </lineage>
</organism>
<sequence length="112" mass="13046">MELLQKQQLIELSKQIEGCTTPNRGRRSNQRKERKYINKGKIKIKLTVYIKGRLRVTCIQINRDDDRYFSNGSSNAKQNLREEPPPTSSRSRKKEEEDKKKGLGDLERGKIG</sequence>
<protein>
    <submittedName>
        <fullName evidence="2">Uncharacterized protein</fullName>
    </submittedName>
</protein>
<dbReference type="Proteomes" id="UP001567538">
    <property type="component" value="Unassembled WGS sequence"/>
</dbReference>
<feature type="compositionally biased region" description="Basic and acidic residues" evidence="1">
    <location>
        <begin position="93"/>
        <end position="112"/>
    </location>
</feature>
<dbReference type="AlphaFoldDB" id="A0ABD1HPK1"/>
<gene>
    <name evidence="2" type="ORF">AAHA92_08847</name>
</gene>
<feature type="compositionally biased region" description="Basic residues" evidence="1">
    <location>
        <begin position="24"/>
        <end position="36"/>
    </location>
</feature>
<reference evidence="2 3" key="1">
    <citation type="submission" date="2024-06" db="EMBL/GenBank/DDBJ databases">
        <title>A chromosome level genome sequence of Diviner's sage (Salvia divinorum).</title>
        <authorList>
            <person name="Ford S.A."/>
            <person name="Ro D.-K."/>
            <person name="Ness R.W."/>
            <person name="Phillips M.A."/>
        </authorList>
    </citation>
    <scope>NUCLEOTIDE SEQUENCE [LARGE SCALE GENOMIC DNA]</scope>
    <source>
        <strain evidence="2">SAF-2024a</strain>
        <tissue evidence="2">Leaf</tissue>
    </source>
</reference>